<evidence type="ECO:0000313" key="2">
    <source>
        <dbReference type="EMBL" id="PZQ18336.1"/>
    </source>
</evidence>
<feature type="region of interest" description="Disordered" evidence="1">
    <location>
        <begin position="116"/>
        <end position="198"/>
    </location>
</feature>
<dbReference type="Proteomes" id="UP000249046">
    <property type="component" value="Unassembled WGS sequence"/>
</dbReference>
<evidence type="ECO:0000313" key="3">
    <source>
        <dbReference type="Proteomes" id="UP000249046"/>
    </source>
</evidence>
<accession>A0A2W5KMN8</accession>
<gene>
    <name evidence="2" type="ORF">DI564_03225</name>
</gene>
<proteinExistence type="predicted"/>
<sequence>MKTIAAVGLSDEDAAHLRLLVRKADASLDANWRWGVETEADLIVVDPTSFAGLMARSRARVQGIRCALLGGDGGTPAGDDPILRKPLKLEAISDLLRQVAGELKPSQVVTPQHQDFYFGDLGESPGESVLPAPLGETPRDRREPSAPSGLDDLLRAHPDADHQPRRPTGRLDENTTIEPGRPPPPPAMLGEPLLPTEPLNSRLRDRTVTAPPRSALPARAAEDARSQSLREYLTGDWLAGPSSIALPGAPDLVVDPRNQIYHAAGGLADLEPYCRQPLRRGDWHPLTTAGLAKLQAGGGGQPYARLLWLYALLASDGHLAPHLDPGGTYLLKRWFEIDRGYARQFRIASVMVQPLRIHEIARAADAPMSEVFDTINAFDAIGYLQWTPRPPRHAPENTGAFASLMRRLRKPIGRG</sequence>
<name>A0A2W5KMN8_9GAMM</name>
<reference evidence="2 3" key="1">
    <citation type="submission" date="2017-08" db="EMBL/GenBank/DDBJ databases">
        <title>Infants hospitalized years apart are colonized by the same room-sourced microbial strains.</title>
        <authorList>
            <person name="Brooks B."/>
            <person name="Olm M.R."/>
            <person name="Firek B.A."/>
            <person name="Baker R."/>
            <person name="Thomas B.C."/>
            <person name="Morowitz M.J."/>
            <person name="Banfield J.F."/>
        </authorList>
    </citation>
    <scope>NUCLEOTIDE SEQUENCE [LARGE SCALE GENOMIC DNA]</scope>
    <source>
        <strain evidence="2">S2_005_003_R2_42</strain>
    </source>
</reference>
<organism evidence="2 3">
    <name type="scientific">Rhodanobacter denitrificans</name>
    <dbReference type="NCBI Taxonomy" id="666685"/>
    <lineage>
        <taxon>Bacteria</taxon>
        <taxon>Pseudomonadati</taxon>
        <taxon>Pseudomonadota</taxon>
        <taxon>Gammaproteobacteria</taxon>
        <taxon>Lysobacterales</taxon>
        <taxon>Rhodanobacteraceae</taxon>
        <taxon>Rhodanobacter</taxon>
    </lineage>
</organism>
<comment type="caution">
    <text evidence="2">The sequence shown here is derived from an EMBL/GenBank/DDBJ whole genome shotgun (WGS) entry which is preliminary data.</text>
</comment>
<dbReference type="EMBL" id="QFPO01000003">
    <property type="protein sequence ID" value="PZQ18336.1"/>
    <property type="molecule type" value="Genomic_DNA"/>
</dbReference>
<dbReference type="AlphaFoldDB" id="A0A2W5KMN8"/>
<evidence type="ECO:0000256" key="1">
    <source>
        <dbReference type="SAM" id="MobiDB-lite"/>
    </source>
</evidence>
<protein>
    <submittedName>
        <fullName evidence="2">Uncharacterized protein</fullName>
    </submittedName>
</protein>
<feature type="compositionally biased region" description="Basic and acidic residues" evidence="1">
    <location>
        <begin position="152"/>
        <end position="173"/>
    </location>
</feature>